<comment type="similarity">
    <text evidence="2">Belongs to the CD225/Dispanin family.</text>
</comment>
<dbReference type="Proteomes" id="UP000752171">
    <property type="component" value="Unassembled WGS sequence"/>
</dbReference>
<dbReference type="AlphaFoldDB" id="A0A8T2L3P1"/>
<evidence type="ECO:0000256" key="1">
    <source>
        <dbReference type="ARBA" id="ARBA00004370"/>
    </source>
</evidence>
<dbReference type="PANTHER" id="PTHR13999">
    <property type="entry name" value="INTERFERON INDUCIBLE TRANSMEMBRANE PROTEIN"/>
    <property type="match status" value="1"/>
</dbReference>
<comment type="caution">
    <text evidence="8">The sequence shown here is derived from an EMBL/GenBank/DDBJ whole genome shotgun (WGS) entry which is preliminary data.</text>
</comment>
<evidence type="ECO:0000256" key="2">
    <source>
        <dbReference type="ARBA" id="ARBA00006843"/>
    </source>
</evidence>
<feature type="transmembrane region" description="Helical" evidence="7">
    <location>
        <begin position="115"/>
        <end position="137"/>
    </location>
</feature>
<organism evidence="8 9">
    <name type="scientific">Astyanax mexicanus</name>
    <name type="common">Blind cave fish</name>
    <name type="synonym">Astyanax fasciatus mexicanus</name>
    <dbReference type="NCBI Taxonomy" id="7994"/>
    <lineage>
        <taxon>Eukaryota</taxon>
        <taxon>Metazoa</taxon>
        <taxon>Chordata</taxon>
        <taxon>Craniata</taxon>
        <taxon>Vertebrata</taxon>
        <taxon>Euteleostomi</taxon>
        <taxon>Actinopterygii</taxon>
        <taxon>Neopterygii</taxon>
        <taxon>Teleostei</taxon>
        <taxon>Ostariophysi</taxon>
        <taxon>Characiformes</taxon>
        <taxon>Characoidei</taxon>
        <taxon>Acestrorhamphidae</taxon>
        <taxon>Acestrorhamphinae</taxon>
        <taxon>Astyanax</taxon>
    </lineage>
</organism>
<name>A0A8T2L3P1_ASTMX</name>
<keyword evidence="5 7" id="KW-0472">Membrane</keyword>
<accession>A0A8T2L3P1</accession>
<dbReference type="GO" id="GO:0005886">
    <property type="term" value="C:plasma membrane"/>
    <property type="evidence" value="ECO:0007669"/>
    <property type="project" value="TreeGrafter"/>
</dbReference>
<dbReference type="InterPro" id="IPR007593">
    <property type="entry name" value="CD225/Dispanin_fam"/>
</dbReference>
<evidence type="ECO:0000256" key="7">
    <source>
        <dbReference type="SAM" id="Phobius"/>
    </source>
</evidence>
<dbReference type="Pfam" id="PF04505">
    <property type="entry name" value="CD225"/>
    <property type="match status" value="1"/>
</dbReference>
<evidence type="ECO:0000256" key="3">
    <source>
        <dbReference type="ARBA" id="ARBA00022692"/>
    </source>
</evidence>
<feature type="region of interest" description="Disordered" evidence="6">
    <location>
        <begin position="33"/>
        <end position="56"/>
    </location>
</feature>
<evidence type="ECO:0000256" key="6">
    <source>
        <dbReference type="SAM" id="MobiDB-lite"/>
    </source>
</evidence>
<feature type="compositionally biased region" description="Basic residues" evidence="6">
    <location>
        <begin position="46"/>
        <end position="56"/>
    </location>
</feature>
<gene>
    <name evidence="8" type="ORF">AMEX_G22082</name>
</gene>
<evidence type="ECO:0000256" key="4">
    <source>
        <dbReference type="ARBA" id="ARBA00022989"/>
    </source>
</evidence>
<keyword evidence="3 7" id="KW-0812">Transmembrane</keyword>
<feature type="compositionally biased region" description="Acidic residues" evidence="6">
    <location>
        <begin position="33"/>
        <end position="42"/>
    </location>
</feature>
<keyword evidence="4 7" id="KW-1133">Transmembrane helix</keyword>
<reference evidence="8 9" key="1">
    <citation type="submission" date="2021-07" db="EMBL/GenBank/DDBJ databases">
        <authorList>
            <person name="Imarazene B."/>
            <person name="Zahm M."/>
            <person name="Klopp C."/>
            <person name="Cabau C."/>
            <person name="Beille S."/>
            <person name="Jouanno E."/>
            <person name="Castinel A."/>
            <person name="Lluch J."/>
            <person name="Gil L."/>
            <person name="Kuchtly C."/>
            <person name="Lopez Roques C."/>
            <person name="Donnadieu C."/>
            <person name="Parrinello H."/>
            <person name="Journot L."/>
            <person name="Du K."/>
            <person name="Schartl M."/>
            <person name="Retaux S."/>
            <person name="Guiguen Y."/>
        </authorList>
    </citation>
    <scope>NUCLEOTIDE SEQUENCE [LARGE SCALE GENOMIC DNA]</scope>
    <source>
        <strain evidence="8">Pach_M1</strain>
        <tissue evidence="8">Testis</tissue>
    </source>
</reference>
<evidence type="ECO:0000313" key="9">
    <source>
        <dbReference type="Proteomes" id="UP000752171"/>
    </source>
</evidence>
<protein>
    <submittedName>
        <fullName evidence="8">Uncharacterized protein</fullName>
    </submittedName>
</protein>
<comment type="subcellular location">
    <subcellularLocation>
        <location evidence="1">Membrane</location>
    </subcellularLocation>
</comment>
<sequence length="149" mass="16878">MEDADFDMGGMEMGDVEMDVDVEVDGVDEVYDVEEAEDEEETERPKFKRPKNARQVPQKRKIIPVKVKDYVCCSMLTMTFCNVLFLGTAAMKCSLRARQQGYRRNIAAAKRWGRYALVSSIVAVILTGILSILLIVICSRNQDRCTCIL</sequence>
<feature type="transmembrane region" description="Helical" evidence="7">
    <location>
        <begin position="75"/>
        <end position="95"/>
    </location>
</feature>
<dbReference type="InterPro" id="IPR051517">
    <property type="entry name" value="IFITM_antiviral_protein"/>
</dbReference>
<evidence type="ECO:0000256" key="5">
    <source>
        <dbReference type="ARBA" id="ARBA00023136"/>
    </source>
</evidence>
<dbReference type="PANTHER" id="PTHR13999:SF31">
    <property type="entry name" value="IFITM1-RELATED"/>
    <property type="match status" value="1"/>
</dbReference>
<dbReference type="EMBL" id="JAICCE010000019">
    <property type="protein sequence ID" value="KAG9263916.1"/>
    <property type="molecule type" value="Genomic_DNA"/>
</dbReference>
<proteinExistence type="inferred from homology"/>
<evidence type="ECO:0000313" key="8">
    <source>
        <dbReference type="EMBL" id="KAG9263916.1"/>
    </source>
</evidence>